<keyword evidence="4" id="KW-1185">Reference proteome</keyword>
<keyword evidence="2" id="KW-0812">Transmembrane</keyword>
<accession>A0A1V9ZSP2</accession>
<name>A0A1V9ZSP2_ACHHY</name>
<evidence type="ECO:0000256" key="1">
    <source>
        <dbReference type="SAM" id="MobiDB-lite"/>
    </source>
</evidence>
<dbReference type="EMBL" id="JNBR01000019">
    <property type="protein sequence ID" value="OQS00971.1"/>
    <property type="molecule type" value="Genomic_DNA"/>
</dbReference>
<feature type="compositionally biased region" description="Pro residues" evidence="1">
    <location>
        <begin position="39"/>
        <end position="52"/>
    </location>
</feature>
<evidence type="ECO:0000256" key="2">
    <source>
        <dbReference type="SAM" id="Phobius"/>
    </source>
</evidence>
<gene>
    <name evidence="3" type="ORF">ACHHYP_02081</name>
</gene>
<comment type="caution">
    <text evidence="3">The sequence shown here is derived from an EMBL/GenBank/DDBJ whole genome shotgun (WGS) entry which is preliminary data.</text>
</comment>
<dbReference type="AlphaFoldDB" id="A0A1V9ZSP2"/>
<protein>
    <submittedName>
        <fullName evidence="3">Uncharacterized protein</fullName>
    </submittedName>
</protein>
<evidence type="ECO:0000313" key="3">
    <source>
        <dbReference type="EMBL" id="OQS00971.1"/>
    </source>
</evidence>
<evidence type="ECO:0000313" key="4">
    <source>
        <dbReference type="Proteomes" id="UP000243579"/>
    </source>
</evidence>
<dbReference type="OrthoDB" id="70598at2759"/>
<reference evidence="3 4" key="1">
    <citation type="journal article" date="2014" name="Genome Biol. Evol.">
        <title>The secreted proteins of Achlya hypogyna and Thraustotheca clavata identify the ancestral oomycete secretome and reveal gene acquisitions by horizontal gene transfer.</title>
        <authorList>
            <person name="Misner I."/>
            <person name="Blouin N."/>
            <person name="Leonard G."/>
            <person name="Richards T.A."/>
            <person name="Lane C.E."/>
        </authorList>
    </citation>
    <scope>NUCLEOTIDE SEQUENCE [LARGE SCALE GENOMIC DNA]</scope>
    <source>
        <strain evidence="3 4">ATCC 48635</strain>
    </source>
</reference>
<proteinExistence type="predicted"/>
<dbReference type="Proteomes" id="UP000243579">
    <property type="component" value="Unassembled WGS sequence"/>
</dbReference>
<sequence length="102" mass="11142">MLRRCMTSAAARRPQPVRRSAASSRRKVEKRDALQAAPEPQPPSEYQPPLEMPQPTMGQELKSSFLWGIGMAVGFSMLGVVARVFMEEAPKDPSGLVASDDA</sequence>
<feature type="region of interest" description="Disordered" evidence="1">
    <location>
        <begin position="1"/>
        <end position="57"/>
    </location>
</feature>
<feature type="compositionally biased region" description="Low complexity" evidence="1">
    <location>
        <begin position="8"/>
        <end position="23"/>
    </location>
</feature>
<organism evidence="3 4">
    <name type="scientific">Achlya hypogyna</name>
    <name type="common">Oomycete</name>
    <name type="synonym">Protoachlya hypogyna</name>
    <dbReference type="NCBI Taxonomy" id="1202772"/>
    <lineage>
        <taxon>Eukaryota</taxon>
        <taxon>Sar</taxon>
        <taxon>Stramenopiles</taxon>
        <taxon>Oomycota</taxon>
        <taxon>Saprolegniomycetes</taxon>
        <taxon>Saprolegniales</taxon>
        <taxon>Achlyaceae</taxon>
        <taxon>Achlya</taxon>
    </lineage>
</organism>
<feature type="transmembrane region" description="Helical" evidence="2">
    <location>
        <begin position="65"/>
        <end position="86"/>
    </location>
</feature>
<keyword evidence="2" id="KW-1133">Transmembrane helix</keyword>
<keyword evidence="2" id="KW-0472">Membrane</keyword>